<evidence type="ECO:0000313" key="2">
    <source>
        <dbReference type="EMBL" id="MBM3332244.1"/>
    </source>
</evidence>
<comment type="caution">
    <text evidence="2">The sequence shown here is derived from an EMBL/GenBank/DDBJ whole genome shotgun (WGS) entry which is preliminary data.</text>
</comment>
<dbReference type="AlphaFoldDB" id="A0A937XJ06"/>
<protein>
    <submittedName>
        <fullName evidence="2">Uncharacterized protein</fullName>
    </submittedName>
</protein>
<evidence type="ECO:0000256" key="1">
    <source>
        <dbReference type="SAM" id="MobiDB-lite"/>
    </source>
</evidence>
<dbReference type="EMBL" id="VGIR01000069">
    <property type="protein sequence ID" value="MBM3332244.1"/>
    <property type="molecule type" value="Genomic_DNA"/>
</dbReference>
<dbReference type="Proteomes" id="UP000779900">
    <property type="component" value="Unassembled WGS sequence"/>
</dbReference>
<accession>A0A937XJ06</accession>
<sequence>MKVDGLDWIDWLHKVRHEAEAKRIQDGLSVEEWLRRAAARDDAVRAGLPAREQPSVARDKPGTDGRKP</sequence>
<organism evidence="2 3">
    <name type="scientific">candidate division WOR-3 bacterium</name>
    <dbReference type="NCBI Taxonomy" id="2052148"/>
    <lineage>
        <taxon>Bacteria</taxon>
        <taxon>Bacteria division WOR-3</taxon>
    </lineage>
</organism>
<reference evidence="2" key="1">
    <citation type="submission" date="2019-03" db="EMBL/GenBank/DDBJ databases">
        <title>Lake Tanganyika Metagenome-Assembled Genomes (MAGs).</title>
        <authorList>
            <person name="Tran P."/>
        </authorList>
    </citation>
    <scope>NUCLEOTIDE SEQUENCE</scope>
    <source>
        <strain evidence="2">K_DeepCast_150m_m2_040</strain>
    </source>
</reference>
<proteinExistence type="predicted"/>
<evidence type="ECO:0000313" key="3">
    <source>
        <dbReference type="Proteomes" id="UP000779900"/>
    </source>
</evidence>
<feature type="region of interest" description="Disordered" evidence="1">
    <location>
        <begin position="43"/>
        <end position="68"/>
    </location>
</feature>
<name>A0A937XJ06_UNCW3</name>
<feature type="compositionally biased region" description="Basic and acidic residues" evidence="1">
    <location>
        <begin position="57"/>
        <end position="68"/>
    </location>
</feature>
<gene>
    <name evidence="2" type="ORF">FJY68_10430</name>
</gene>